<keyword evidence="1" id="KW-0472">Membrane</keyword>
<feature type="transmembrane region" description="Helical" evidence="1">
    <location>
        <begin position="274"/>
        <end position="291"/>
    </location>
</feature>
<dbReference type="InterPro" id="IPR025105">
    <property type="entry name" value="DUF4010"/>
</dbReference>
<evidence type="ECO:0000313" key="5">
    <source>
        <dbReference type="Proteomes" id="UP000001037"/>
    </source>
</evidence>
<dbReference type="eggNOG" id="arCOG04203">
    <property type="taxonomic scope" value="Archaea"/>
</dbReference>
<gene>
    <name evidence="4" type="ordered locus">Pyrfu_1368</name>
</gene>
<keyword evidence="5" id="KW-1185">Reference proteome</keyword>
<dbReference type="HOGENOM" id="CLU_609198_0_0_2"/>
<name>G0EGS8_PYRF1</name>
<accession>G0EGS8</accession>
<feature type="transmembrane region" description="Helical" evidence="1">
    <location>
        <begin position="44"/>
        <end position="63"/>
    </location>
</feature>
<dbReference type="KEGG" id="pfm:Pyrfu_1368"/>
<protein>
    <submittedName>
        <fullName evidence="4">Uncharacterized protein</fullName>
    </submittedName>
</protein>
<feature type="transmembrane region" description="Helical" evidence="1">
    <location>
        <begin position="97"/>
        <end position="118"/>
    </location>
</feature>
<organism evidence="4 5">
    <name type="scientific">Pyrolobus fumarii (strain DSM 11204 / 1A)</name>
    <dbReference type="NCBI Taxonomy" id="694429"/>
    <lineage>
        <taxon>Archaea</taxon>
        <taxon>Thermoproteota</taxon>
        <taxon>Thermoprotei</taxon>
        <taxon>Desulfurococcales</taxon>
        <taxon>Pyrodictiaceae</taxon>
        <taxon>Pyrolobus</taxon>
    </lineage>
</organism>
<feature type="transmembrane region" description="Helical" evidence="1">
    <location>
        <begin position="366"/>
        <end position="385"/>
    </location>
</feature>
<dbReference type="OrthoDB" id="387125at2157"/>
<evidence type="ECO:0000259" key="3">
    <source>
        <dbReference type="Pfam" id="PF13194"/>
    </source>
</evidence>
<dbReference type="PANTHER" id="PTHR39084">
    <property type="entry name" value="MEMBRANE PROTEIN-RELATED"/>
    <property type="match status" value="1"/>
</dbReference>
<feature type="transmembrane region" description="Helical" evidence="1">
    <location>
        <begin position="210"/>
        <end position="229"/>
    </location>
</feature>
<dbReference type="GeneID" id="11138553"/>
<dbReference type="STRING" id="694429.Pyrfu_1368"/>
<feature type="domain" description="MgtC/SapB/SrpB/YhiD N-terminal" evidence="2">
    <location>
        <begin position="17"/>
        <end position="143"/>
    </location>
</feature>
<feature type="transmembrane region" description="Helical" evidence="1">
    <location>
        <begin position="69"/>
        <end position="90"/>
    </location>
</feature>
<dbReference type="EMBL" id="CP002838">
    <property type="protein sequence ID" value="AEM39226.1"/>
    <property type="molecule type" value="Genomic_DNA"/>
</dbReference>
<sequence length="422" mass="45107">MNSGLDVAFPEFMARFAAALLAGSLVGLERERARVRSSKAKELPGLRSFGLLSAYGAVAGYLLDTMRGVWWYPLSLTAGFVLVVTVYTLYRLFTLKTGGVTTPIVMLLVYSLGFAAGLGLIVEAVAASAVTTLFLAIKTPVARLVKAVSYEELLAIFELALFYLALAPLVYSLDVEILGVKLSTIYTFFLLVLSVSFGGYLAWRVGASPVVYALLGGIVNSEAAVALIARQVRDPREIETLVPYVHLGMQYKTIALALAAAVLSHGLQLVERVAPLLALPLLVNTLLVFAWRPRSAPRLVSVSPLELGVALKTVVMYTGLLLAASILRPLLSRPETLVAYAILGGVVSATATVFALAAYLPPTPSLHLLAYAAVVAAATLNKPLYARMASIEAARRTLRTSLIFSAGFIILAAIAWLLPERI</sequence>
<feature type="transmembrane region" description="Helical" evidence="1">
    <location>
        <begin position="397"/>
        <end position="418"/>
    </location>
</feature>
<reference evidence="4 5" key="1">
    <citation type="journal article" date="2011" name="Stand. Genomic Sci.">
        <title>Complete genome sequence of the hyperthermophilic chemolithoautotroph Pyrolobus fumarii type strain (1A).</title>
        <authorList>
            <person name="Anderson I."/>
            <person name="Goker M."/>
            <person name="Nolan M."/>
            <person name="Lucas S."/>
            <person name="Hammon N."/>
            <person name="Deshpande S."/>
            <person name="Cheng J.F."/>
            <person name="Tapia R."/>
            <person name="Han C."/>
            <person name="Goodwin L."/>
            <person name="Pitluck S."/>
            <person name="Huntemann M."/>
            <person name="Liolios K."/>
            <person name="Ivanova N."/>
            <person name="Pagani I."/>
            <person name="Mavromatis K."/>
            <person name="Ovchinikova G."/>
            <person name="Pati A."/>
            <person name="Chen A."/>
            <person name="Palaniappan K."/>
            <person name="Land M."/>
            <person name="Hauser L."/>
            <person name="Brambilla E.M."/>
            <person name="Huber H."/>
            <person name="Yasawong M."/>
            <person name="Rohde M."/>
            <person name="Spring S."/>
            <person name="Abt B."/>
            <person name="Sikorski J."/>
            <person name="Wirth R."/>
            <person name="Detter J.C."/>
            <person name="Woyke T."/>
            <person name="Bristow J."/>
            <person name="Eisen J.A."/>
            <person name="Markowitz V."/>
            <person name="Hugenholtz P."/>
            <person name="Kyrpides N.C."/>
            <person name="Klenk H.P."/>
            <person name="Lapidus A."/>
        </authorList>
    </citation>
    <scope>NUCLEOTIDE SEQUENCE [LARGE SCALE GENOMIC DNA]</scope>
    <source>
        <strain evidence="5">DSM 11204 / 1A</strain>
    </source>
</reference>
<dbReference type="PANTHER" id="PTHR39084:SF1">
    <property type="entry name" value="DUF4010 DOMAIN-CONTAINING PROTEIN"/>
    <property type="match status" value="1"/>
</dbReference>
<dbReference type="Pfam" id="PF02308">
    <property type="entry name" value="MgtC"/>
    <property type="match status" value="1"/>
</dbReference>
<evidence type="ECO:0000313" key="4">
    <source>
        <dbReference type="EMBL" id="AEM39226.1"/>
    </source>
</evidence>
<evidence type="ECO:0000256" key="1">
    <source>
        <dbReference type="SAM" id="Phobius"/>
    </source>
</evidence>
<dbReference type="Proteomes" id="UP000001037">
    <property type="component" value="Chromosome"/>
</dbReference>
<dbReference type="RefSeq" id="WP_014026903.1">
    <property type="nucleotide sequence ID" value="NC_015931.1"/>
</dbReference>
<dbReference type="Pfam" id="PF13194">
    <property type="entry name" value="DUF4010"/>
    <property type="match status" value="1"/>
</dbReference>
<feature type="transmembrane region" description="Helical" evidence="1">
    <location>
        <begin position="153"/>
        <end position="173"/>
    </location>
</feature>
<feature type="transmembrane region" description="Helical" evidence="1">
    <location>
        <begin position="249"/>
        <end position="267"/>
    </location>
</feature>
<keyword evidence="1" id="KW-0812">Transmembrane</keyword>
<proteinExistence type="predicted"/>
<feature type="transmembrane region" description="Helical" evidence="1">
    <location>
        <begin position="185"/>
        <end position="203"/>
    </location>
</feature>
<dbReference type="InterPro" id="IPR049177">
    <property type="entry name" value="MgtC_SapB_SrpB_YhiD_N"/>
</dbReference>
<evidence type="ECO:0000259" key="2">
    <source>
        <dbReference type="Pfam" id="PF02308"/>
    </source>
</evidence>
<feature type="domain" description="DUF4010" evidence="3">
    <location>
        <begin position="191"/>
        <end position="328"/>
    </location>
</feature>
<dbReference type="InParanoid" id="G0EGS8"/>
<dbReference type="AlphaFoldDB" id="G0EGS8"/>
<feature type="transmembrane region" description="Helical" evidence="1">
    <location>
        <begin position="311"/>
        <end position="331"/>
    </location>
</feature>
<keyword evidence="1" id="KW-1133">Transmembrane helix</keyword>
<feature type="transmembrane region" description="Helical" evidence="1">
    <location>
        <begin position="338"/>
        <end position="360"/>
    </location>
</feature>